<keyword evidence="2" id="KW-1185">Reference proteome</keyword>
<dbReference type="Proteomes" id="UP000250163">
    <property type="component" value="Chromosome MORIYA"/>
</dbReference>
<gene>
    <name evidence="1" type="ORF">MORIYA_2067</name>
</gene>
<evidence type="ECO:0000313" key="2">
    <source>
        <dbReference type="Proteomes" id="UP000250163"/>
    </source>
</evidence>
<dbReference type="OrthoDB" id="6637461at2"/>
<accession>A0A330LWR5</accession>
<dbReference type="KEGG" id="mya:MORIYA_2067"/>
<proteinExistence type="predicted"/>
<sequence>MIEIIINTFEIFNYSKLPNSDNRIFKSNIMDDYWVIYQGSPSQLLEKKVQSELMAQCKKVCTDPAFEKNANIICLWNVESIDKKTIRQLHHAEEDIYFFKKNVLYYTQSELTSYKEQSSTYPLQNLLQQSPTNPEVFQRYKENINKGTWESLLYRICMKLTFIRHSAPYYRY</sequence>
<name>A0A330LWR5_9GAMM</name>
<dbReference type="EMBL" id="LS483250">
    <property type="protein sequence ID" value="SQD78545.1"/>
    <property type="molecule type" value="Genomic_DNA"/>
</dbReference>
<evidence type="ECO:0000313" key="1">
    <source>
        <dbReference type="EMBL" id="SQD78545.1"/>
    </source>
</evidence>
<dbReference type="InterPro" id="IPR046905">
    <property type="entry name" value="ABC-3C_MC1"/>
</dbReference>
<dbReference type="RefSeq" id="WP_112714710.1">
    <property type="nucleotide sequence ID" value="NZ_LS483250.1"/>
</dbReference>
<organism evidence="1 2">
    <name type="scientific">Moritella yayanosii</name>
    <dbReference type="NCBI Taxonomy" id="69539"/>
    <lineage>
        <taxon>Bacteria</taxon>
        <taxon>Pseudomonadati</taxon>
        <taxon>Pseudomonadota</taxon>
        <taxon>Gammaproteobacteria</taxon>
        <taxon>Alteromonadales</taxon>
        <taxon>Moritellaceae</taxon>
        <taxon>Moritella</taxon>
    </lineage>
</organism>
<dbReference type="Pfam" id="PF20289">
    <property type="entry name" value="MComp1"/>
    <property type="match status" value="1"/>
</dbReference>
<dbReference type="AlphaFoldDB" id="A0A330LWR5"/>
<reference evidence="2" key="1">
    <citation type="submission" date="2018-05" db="EMBL/GenBank/DDBJ databases">
        <authorList>
            <person name="Cea G.-C."/>
            <person name="William W."/>
        </authorList>
    </citation>
    <scope>NUCLEOTIDE SEQUENCE [LARGE SCALE GENOMIC DNA]</scope>
    <source>
        <strain evidence="2">DB21MT 5</strain>
    </source>
</reference>
<protein>
    <submittedName>
        <fullName evidence="1">Uncharacterized protein</fullName>
    </submittedName>
</protein>